<dbReference type="AlphaFoldDB" id="A0A0A9HR37"/>
<reference evidence="1" key="2">
    <citation type="journal article" date="2015" name="Data Brief">
        <title>Shoot transcriptome of the giant reed, Arundo donax.</title>
        <authorList>
            <person name="Barrero R.A."/>
            <person name="Guerrero F.D."/>
            <person name="Moolhuijzen P."/>
            <person name="Goolsby J.A."/>
            <person name="Tidwell J."/>
            <person name="Bellgard S.E."/>
            <person name="Bellgard M.I."/>
        </authorList>
    </citation>
    <scope>NUCLEOTIDE SEQUENCE</scope>
    <source>
        <tissue evidence="1">Shoot tissue taken approximately 20 cm above the soil surface</tissue>
    </source>
</reference>
<organism evidence="1">
    <name type="scientific">Arundo donax</name>
    <name type="common">Giant reed</name>
    <name type="synonym">Donax arundinaceus</name>
    <dbReference type="NCBI Taxonomy" id="35708"/>
    <lineage>
        <taxon>Eukaryota</taxon>
        <taxon>Viridiplantae</taxon>
        <taxon>Streptophyta</taxon>
        <taxon>Embryophyta</taxon>
        <taxon>Tracheophyta</taxon>
        <taxon>Spermatophyta</taxon>
        <taxon>Magnoliopsida</taxon>
        <taxon>Liliopsida</taxon>
        <taxon>Poales</taxon>
        <taxon>Poaceae</taxon>
        <taxon>PACMAD clade</taxon>
        <taxon>Arundinoideae</taxon>
        <taxon>Arundineae</taxon>
        <taxon>Arundo</taxon>
    </lineage>
</organism>
<accession>A0A0A9HR37</accession>
<reference evidence="1" key="1">
    <citation type="submission" date="2014-09" db="EMBL/GenBank/DDBJ databases">
        <authorList>
            <person name="Magalhaes I.L.F."/>
            <person name="Oliveira U."/>
            <person name="Santos F.R."/>
            <person name="Vidigal T.H.D.A."/>
            <person name="Brescovit A.D."/>
            <person name="Santos A.J."/>
        </authorList>
    </citation>
    <scope>NUCLEOTIDE SEQUENCE</scope>
    <source>
        <tissue evidence="1">Shoot tissue taken approximately 20 cm above the soil surface</tissue>
    </source>
</reference>
<evidence type="ECO:0000313" key="1">
    <source>
        <dbReference type="EMBL" id="JAE39162.1"/>
    </source>
</evidence>
<sequence length="57" mass="5797">MRSSSPTGVLPVPVEAAAAIGIGLGLGASSEFGNKVDWVVVLMVQEGLVGRVVLKMC</sequence>
<proteinExistence type="predicted"/>
<protein>
    <submittedName>
        <fullName evidence="1">Uncharacterized protein</fullName>
    </submittedName>
</protein>
<name>A0A0A9HR37_ARUDO</name>
<dbReference type="EMBL" id="GBRH01158734">
    <property type="protein sequence ID" value="JAE39162.1"/>
    <property type="molecule type" value="Transcribed_RNA"/>
</dbReference>